<dbReference type="InterPro" id="IPR021087">
    <property type="entry name" value="Uncharacterised_PixA/AidA"/>
</dbReference>
<dbReference type="EMBL" id="NJAI01000008">
    <property type="protein sequence ID" value="PHM52596.1"/>
    <property type="molecule type" value="Genomic_DNA"/>
</dbReference>
<dbReference type="InterPro" id="IPR038712">
    <property type="entry name" value="PixA-like_sf"/>
</dbReference>
<dbReference type="KEGG" id="xho:A9255_20710"/>
<name>A0A2G0Q065_XENHO</name>
<proteinExistence type="predicted"/>
<dbReference type="Proteomes" id="UP000094600">
    <property type="component" value="Chromosome"/>
</dbReference>
<dbReference type="Proteomes" id="UP000225433">
    <property type="component" value="Unassembled WGS sequence"/>
</dbReference>
<gene>
    <name evidence="1" type="ORF">A9255_20710</name>
    <name evidence="2" type="ORF">Xhom_04263</name>
</gene>
<evidence type="ECO:0000313" key="1">
    <source>
        <dbReference type="EMBL" id="AOM42749.1"/>
    </source>
</evidence>
<dbReference type="Pfam" id="PF12306">
    <property type="entry name" value="PixA"/>
    <property type="match status" value="1"/>
</dbReference>
<evidence type="ECO:0000313" key="2">
    <source>
        <dbReference type="EMBL" id="PHM52596.1"/>
    </source>
</evidence>
<dbReference type="EMBL" id="CP016176">
    <property type="protein sequence ID" value="AOM42749.1"/>
    <property type="molecule type" value="Genomic_DNA"/>
</dbReference>
<evidence type="ECO:0000313" key="4">
    <source>
        <dbReference type="Proteomes" id="UP000225433"/>
    </source>
</evidence>
<reference evidence="2 4" key="2">
    <citation type="journal article" date="2017" name="Nat. Microbiol.">
        <title>Natural product diversity associated with the nematode symbionts Photorhabdus and Xenorhabdus.</title>
        <authorList>
            <person name="Tobias N.J."/>
            <person name="Wolff H."/>
            <person name="Djahanschiri B."/>
            <person name="Grundmann F."/>
            <person name="Kronenwerth M."/>
            <person name="Shi Y.M."/>
            <person name="Simonyi S."/>
            <person name="Grun P."/>
            <person name="Shapiro-Ilan D."/>
            <person name="Pidot S.J."/>
            <person name="Stinear T.P."/>
            <person name="Ebersberger I."/>
            <person name="Bode H.B."/>
        </authorList>
    </citation>
    <scope>NUCLEOTIDE SEQUENCE [LARGE SCALE GENOMIC DNA]</scope>
    <source>
        <strain evidence="2 4">DSM 17903</strain>
    </source>
</reference>
<dbReference type="Gene3D" id="2.60.40.3910">
    <property type="entry name" value="Inclusion body protein"/>
    <property type="match status" value="1"/>
</dbReference>
<accession>A0A2G0Q065</accession>
<organism evidence="2 4">
    <name type="scientific">Xenorhabdus hominickii</name>
    <dbReference type="NCBI Taxonomy" id="351679"/>
    <lineage>
        <taxon>Bacteria</taxon>
        <taxon>Pseudomonadati</taxon>
        <taxon>Pseudomonadota</taxon>
        <taxon>Gammaproteobacteria</taxon>
        <taxon>Enterobacterales</taxon>
        <taxon>Morganellaceae</taxon>
        <taxon>Xenorhabdus</taxon>
    </lineage>
</organism>
<keyword evidence="3" id="KW-1185">Reference proteome</keyword>
<sequence length="187" mass="21472">MKHIDVLISVKAEEIMNDYGKLSTDIMSPVPIYPSGMHKEYVRVLSEDESLASVDKDLNIMVKADIDDVIRWNVATLNINSIYSAAVMKIMPMHMKTMMHDGMVNMIDMPVMKHMMKFLPSISMHSPVDVDMQKVKDYCWEAKINELPVVGQLRTMYYHCIIGIYREMSLMGYVVMEPSIILSNDVM</sequence>
<evidence type="ECO:0000313" key="3">
    <source>
        <dbReference type="Proteomes" id="UP000094600"/>
    </source>
</evidence>
<dbReference type="AlphaFoldDB" id="A0A2G0Q065"/>
<dbReference type="RefSeq" id="WP_069318360.1">
    <property type="nucleotide sequence ID" value="NZ_CAWNQJ010000112.1"/>
</dbReference>
<reference evidence="1 3" key="1">
    <citation type="submission" date="2016-06" db="EMBL/GenBank/DDBJ databases">
        <title>Bacterial characters and pathogenicity of Xenorhabdus hominickii from an entomopathogenic nematode, Steinernema monticolum.</title>
        <authorList>
            <person name="Park Y."/>
            <person name="Kim Y."/>
        </authorList>
    </citation>
    <scope>NUCLEOTIDE SEQUENCE [LARGE SCALE GENOMIC DNA]</scope>
    <source>
        <strain evidence="1 3">ANU1</strain>
    </source>
</reference>
<protein>
    <submittedName>
        <fullName evidence="2">Methionine-rich PixA inclusion body protein</fullName>
    </submittedName>
</protein>